<dbReference type="InterPro" id="IPR021247">
    <property type="entry name" value="DUF2785"/>
</dbReference>
<dbReference type="RefSeq" id="WP_126778166.1">
    <property type="nucleotide sequence ID" value="NZ_NGJU01000002.1"/>
</dbReference>
<sequence>MKNHLEQVLAADTIQFKEEELTFMLANIGSVDPELRDGIIYSLFYRGFSEGVLTPSQIQTITKTIINENYLYRDIDQSEADGVFTRSFTALLGTLILTYDKQPPYKAYLSETDKEWLFKNSQDYLIQEHDYRGYVPIKGWAHSIAHGGDFLGSAVGHEDFPRIQVENVLKVLEIVLLTSRPTPLIDDEEQRLVPVIVRLLETDKLPVEILSIWLENLLASLPVYRGELPHFYTRLSVKLFLFHLYFKLKAKNLLTTNVASIISDYCQ</sequence>
<gene>
    <name evidence="1" type="ORF">CBF35_01775</name>
</gene>
<dbReference type="GeneID" id="98567083"/>
<organism evidence="1 2">
    <name type="scientific">Vagococcus salmoninarum</name>
    <dbReference type="NCBI Taxonomy" id="2739"/>
    <lineage>
        <taxon>Bacteria</taxon>
        <taxon>Bacillati</taxon>
        <taxon>Bacillota</taxon>
        <taxon>Bacilli</taxon>
        <taxon>Lactobacillales</taxon>
        <taxon>Enterococcaceae</taxon>
        <taxon>Vagococcus</taxon>
    </lineage>
</organism>
<dbReference type="Pfam" id="PF10978">
    <property type="entry name" value="DUF2785"/>
    <property type="match status" value="1"/>
</dbReference>
<evidence type="ECO:0000313" key="2">
    <source>
        <dbReference type="Proteomes" id="UP000287239"/>
    </source>
</evidence>
<protein>
    <recommendedName>
        <fullName evidence="3">DUF2785 domain-containing protein</fullName>
    </recommendedName>
</protein>
<name>A0A429ZUK6_9ENTE</name>
<dbReference type="Proteomes" id="UP000287239">
    <property type="component" value="Unassembled WGS sequence"/>
</dbReference>
<proteinExistence type="predicted"/>
<dbReference type="EMBL" id="NGJU01000002">
    <property type="protein sequence ID" value="RST97420.1"/>
    <property type="molecule type" value="Genomic_DNA"/>
</dbReference>
<evidence type="ECO:0008006" key="3">
    <source>
        <dbReference type="Google" id="ProtNLM"/>
    </source>
</evidence>
<accession>A0A429ZUK6</accession>
<keyword evidence="2" id="KW-1185">Reference proteome</keyword>
<reference evidence="1 2" key="1">
    <citation type="submission" date="2017-05" db="EMBL/GenBank/DDBJ databases">
        <title>Vagococcus spp. assemblies.</title>
        <authorList>
            <person name="Gulvik C.A."/>
        </authorList>
    </citation>
    <scope>NUCLEOTIDE SEQUENCE [LARGE SCALE GENOMIC DNA]</scope>
    <source>
        <strain evidence="1 2">NCFB 2777</strain>
    </source>
</reference>
<evidence type="ECO:0000313" key="1">
    <source>
        <dbReference type="EMBL" id="RST97420.1"/>
    </source>
</evidence>
<dbReference type="AlphaFoldDB" id="A0A429ZUK6"/>
<dbReference type="OrthoDB" id="7619731at2"/>
<comment type="caution">
    <text evidence="1">The sequence shown here is derived from an EMBL/GenBank/DDBJ whole genome shotgun (WGS) entry which is preliminary data.</text>
</comment>